<gene>
    <name evidence="2" type="ORF">BS50DRAFT_578190</name>
</gene>
<dbReference type="Proteomes" id="UP000240883">
    <property type="component" value="Unassembled WGS sequence"/>
</dbReference>
<dbReference type="SUPFAM" id="SSF81383">
    <property type="entry name" value="F-box domain"/>
    <property type="match status" value="1"/>
</dbReference>
<keyword evidence="3" id="KW-1185">Reference proteome</keyword>
<name>A0A2T2N861_CORCC</name>
<dbReference type="Pfam" id="PF00646">
    <property type="entry name" value="F-box"/>
    <property type="match status" value="1"/>
</dbReference>
<dbReference type="InterPro" id="IPR001810">
    <property type="entry name" value="F-box_dom"/>
</dbReference>
<protein>
    <recommendedName>
        <fullName evidence="1">F-box domain-containing protein</fullName>
    </recommendedName>
</protein>
<accession>A0A2T2N861</accession>
<organism evidence="2 3">
    <name type="scientific">Corynespora cassiicola Philippines</name>
    <dbReference type="NCBI Taxonomy" id="1448308"/>
    <lineage>
        <taxon>Eukaryota</taxon>
        <taxon>Fungi</taxon>
        <taxon>Dikarya</taxon>
        <taxon>Ascomycota</taxon>
        <taxon>Pezizomycotina</taxon>
        <taxon>Dothideomycetes</taxon>
        <taxon>Pleosporomycetidae</taxon>
        <taxon>Pleosporales</taxon>
        <taxon>Corynesporascaceae</taxon>
        <taxon>Corynespora</taxon>
    </lineage>
</organism>
<evidence type="ECO:0000259" key="1">
    <source>
        <dbReference type="Pfam" id="PF00646"/>
    </source>
</evidence>
<dbReference type="OrthoDB" id="3800420at2759"/>
<dbReference type="InterPro" id="IPR036047">
    <property type="entry name" value="F-box-like_dom_sf"/>
</dbReference>
<evidence type="ECO:0000313" key="3">
    <source>
        <dbReference type="Proteomes" id="UP000240883"/>
    </source>
</evidence>
<proteinExistence type="predicted"/>
<dbReference type="EMBL" id="KZ678143">
    <property type="protein sequence ID" value="PSN61642.1"/>
    <property type="molecule type" value="Genomic_DNA"/>
</dbReference>
<reference evidence="2 3" key="1">
    <citation type="journal article" date="2018" name="Front. Microbiol.">
        <title>Genome-Wide Analysis of Corynespora cassiicola Leaf Fall Disease Putative Effectors.</title>
        <authorList>
            <person name="Lopez D."/>
            <person name="Ribeiro S."/>
            <person name="Label P."/>
            <person name="Fumanal B."/>
            <person name="Venisse J.S."/>
            <person name="Kohler A."/>
            <person name="de Oliveira R.R."/>
            <person name="Labutti K."/>
            <person name="Lipzen A."/>
            <person name="Lail K."/>
            <person name="Bauer D."/>
            <person name="Ohm R.A."/>
            <person name="Barry K.W."/>
            <person name="Spatafora J."/>
            <person name="Grigoriev I.V."/>
            <person name="Martin F.M."/>
            <person name="Pujade-Renaud V."/>
        </authorList>
    </citation>
    <scope>NUCLEOTIDE SEQUENCE [LARGE SCALE GENOMIC DNA]</scope>
    <source>
        <strain evidence="2 3">Philippines</strain>
    </source>
</reference>
<dbReference type="AlphaFoldDB" id="A0A2T2N861"/>
<evidence type="ECO:0000313" key="2">
    <source>
        <dbReference type="EMBL" id="PSN61642.1"/>
    </source>
</evidence>
<sequence>MATILDLSPEIMSMVSSELRQVDLLNMSLTCKTINHAVTPDLYREYHDVNGGPIRKFSKLAKTLVELPELASHCRYIRWGQ</sequence>
<feature type="domain" description="F-box" evidence="1">
    <location>
        <begin position="4"/>
        <end position="39"/>
    </location>
</feature>